<evidence type="ECO:0000259" key="9">
    <source>
        <dbReference type="PROSITE" id="PS50109"/>
    </source>
</evidence>
<feature type="modified residue" description="4-aspartylphosphate" evidence="7">
    <location>
        <position position="849"/>
    </location>
</feature>
<feature type="domain" description="Response regulatory" evidence="10">
    <location>
        <begin position="800"/>
        <end position="916"/>
    </location>
</feature>
<dbReference type="GO" id="GO:0005886">
    <property type="term" value="C:plasma membrane"/>
    <property type="evidence" value="ECO:0007669"/>
    <property type="project" value="UniProtKB-SubCell"/>
</dbReference>
<dbReference type="InterPro" id="IPR000014">
    <property type="entry name" value="PAS"/>
</dbReference>
<dbReference type="PATRIC" id="fig|365046.3.peg.2675"/>
<proteinExistence type="predicted"/>
<evidence type="ECO:0000259" key="11">
    <source>
        <dbReference type="PROSITE" id="PS50112"/>
    </source>
</evidence>
<feature type="domain" description="PAS" evidence="11">
    <location>
        <begin position="38"/>
        <end position="84"/>
    </location>
</feature>
<keyword evidence="6 13" id="KW-0418">Kinase</keyword>
<dbReference type="SUPFAM" id="SSF47384">
    <property type="entry name" value="Homodimeric domain of signal transducing histidine kinase"/>
    <property type="match status" value="1"/>
</dbReference>
<dbReference type="KEGG" id="rta:Rta_26170"/>
<dbReference type="eggNOG" id="COG2205">
    <property type="taxonomic scope" value="Bacteria"/>
</dbReference>
<dbReference type="SUPFAM" id="SSF55874">
    <property type="entry name" value="ATPase domain of HSP90 chaperone/DNA topoisomerase II/histidine kinase"/>
    <property type="match status" value="1"/>
</dbReference>
<dbReference type="InterPro" id="IPR000700">
    <property type="entry name" value="PAS-assoc_C"/>
</dbReference>
<keyword evidence="5" id="KW-0808">Transferase</keyword>
<dbReference type="InterPro" id="IPR001610">
    <property type="entry name" value="PAC"/>
</dbReference>
<dbReference type="InterPro" id="IPR011006">
    <property type="entry name" value="CheY-like_superfamily"/>
</dbReference>
<dbReference type="Pfam" id="PF00072">
    <property type="entry name" value="Response_reg"/>
    <property type="match status" value="1"/>
</dbReference>
<dbReference type="Pfam" id="PF00512">
    <property type="entry name" value="HisKA"/>
    <property type="match status" value="1"/>
</dbReference>
<dbReference type="InterPro" id="IPR036890">
    <property type="entry name" value="HATPase_C_sf"/>
</dbReference>
<dbReference type="InterPro" id="IPR013655">
    <property type="entry name" value="PAS_fold_3"/>
</dbReference>
<dbReference type="SMART" id="SM00388">
    <property type="entry name" value="HisKA"/>
    <property type="match status" value="1"/>
</dbReference>
<dbReference type="InterPro" id="IPR035965">
    <property type="entry name" value="PAS-like_dom_sf"/>
</dbReference>
<dbReference type="eggNOG" id="COG0784">
    <property type="taxonomic scope" value="Bacteria"/>
</dbReference>
<dbReference type="PROSITE" id="PS50112">
    <property type="entry name" value="PAS"/>
    <property type="match status" value="1"/>
</dbReference>
<dbReference type="InterPro" id="IPR013656">
    <property type="entry name" value="PAS_4"/>
</dbReference>
<dbReference type="SMART" id="SM00387">
    <property type="entry name" value="HATPase_c"/>
    <property type="match status" value="1"/>
</dbReference>
<evidence type="ECO:0000256" key="6">
    <source>
        <dbReference type="ARBA" id="ARBA00022777"/>
    </source>
</evidence>
<dbReference type="SUPFAM" id="SSF52172">
    <property type="entry name" value="CheY-like"/>
    <property type="match status" value="1"/>
</dbReference>
<comment type="catalytic activity">
    <reaction evidence="1">
        <text>ATP + protein L-histidine = ADP + protein N-phospho-L-histidine.</text>
        <dbReference type="EC" id="2.7.13.3"/>
    </reaction>
</comment>
<dbReference type="EMBL" id="CP000245">
    <property type="protein sequence ID" value="AEG93718.1"/>
    <property type="molecule type" value="Genomic_DNA"/>
</dbReference>
<name>F5Y3R1_RAMTT</name>
<dbReference type="Proteomes" id="UP000008385">
    <property type="component" value="Chromosome"/>
</dbReference>
<evidence type="ECO:0000256" key="3">
    <source>
        <dbReference type="ARBA" id="ARBA00012438"/>
    </source>
</evidence>
<dbReference type="Pfam" id="PF08448">
    <property type="entry name" value="PAS_4"/>
    <property type="match status" value="1"/>
</dbReference>
<dbReference type="SUPFAM" id="SSF55785">
    <property type="entry name" value="PYP-like sensor domain (PAS domain)"/>
    <property type="match status" value="4"/>
</dbReference>
<accession>F5Y3R1</accession>
<dbReference type="FunFam" id="3.30.450.20:FF:000099">
    <property type="entry name" value="Sensory box sensor histidine kinase"/>
    <property type="match status" value="1"/>
</dbReference>
<evidence type="ECO:0000256" key="7">
    <source>
        <dbReference type="PROSITE-ProRule" id="PRU00169"/>
    </source>
</evidence>
<dbReference type="PROSITE" id="PS50110">
    <property type="entry name" value="RESPONSE_REGULATORY"/>
    <property type="match status" value="1"/>
</dbReference>
<dbReference type="GO" id="GO:0009927">
    <property type="term" value="F:histidine phosphotransfer kinase activity"/>
    <property type="evidence" value="ECO:0007669"/>
    <property type="project" value="TreeGrafter"/>
</dbReference>
<evidence type="ECO:0000259" key="10">
    <source>
        <dbReference type="PROSITE" id="PS50110"/>
    </source>
</evidence>
<sequence length="918" mass="100896">MEGGKTSIRRQPDGGENRRPMEAPTFAFDDPRLLAGLLVEASADVIFTKDLQGRYRYANPALLQAVGLQAHEVLGRTAEQVLPDAAAARQLMDNDRQVLAHGQPVEVEEAVPSADGGWRHWLTRKTPLRDERGRIIGLLAVAREITERKLAQAQRDLIRLKLEMGVQAAGLVMAEIDYRSNQNHISAELARLFEMGEAAMTVPRQAIFDRIHPEDRPRYLQGIARAIDPAGNGHLAIQVRALLPSGTVKWLDIRLQVTFAPAADGQLQPDRGMCAARDVTSEVLADAALRVSEARFRVAAEAASDILWTNDPSGRMRGPQPGWAAFTGQRQEEYQDYGWARAVHPDDAQPTIAAWNAAVARGSKFVFQHRVRRHDGVWRTFSVRALPVQDADGQVREWVGVHTDITDLLAAGRARSEAERRYRQLFENMTEEVHFWRLEREPDGRIRSWRLLDANGPALATWQRRLDDIRGLTTDEIFGAGATGHYRPVVEQVMREQRPVSYDDFFQPLGRHFRFATVPLGSEEFMTTGADVTAMRTAQQTIERQNLELRDADARKDRFLATLSHELRNPLAPIRTAAELLARPTLAADQLALARQVIQRQVGHMALLLDDLLDVARITQGKLELRRERVALAAIVDSAVEAVRPLIERKQHRLRIELPARALELEADPLRLSQVLANLLTNAAKYTDAGGCITLAAAAEGGLLRLEVRDTGIGLAPEALPGLFRMFSQVREASDRSEGGLGLGLALVRALVELHGGSVAAGSAGPGQGSTFTVRVPLPAATGPSRPDSPATALEQAGRKVLVADDNRDAADTLALLLEADGHQVRVAYDGRTAVSLARAFQPDAALLDIGMPELNGHEVARALRQEPWAQGLVLVAVTGWGQAEDRRIAREAGFDHHVTKPVEPAALDRLLAPARPA</sequence>
<feature type="region of interest" description="Disordered" evidence="8">
    <location>
        <begin position="1"/>
        <end position="24"/>
    </location>
</feature>
<dbReference type="FunFam" id="3.30.565.10:FF:000006">
    <property type="entry name" value="Sensor histidine kinase WalK"/>
    <property type="match status" value="1"/>
</dbReference>
<evidence type="ECO:0000313" key="13">
    <source>
        <dbReference type="EMBL" id="AEG93718.1"/>
    </source>
</evidence>
<evidence type="ECO:0000256" key="5">
    <source>
        <dbReference type="ARBA" id="ARBA00022679"/>
    </source>
</evidence>
<dbReference type="Gene3D" id="3.30.450.20">
    <property type="entry name" value="PAS domain"/>
    <property type="match status" value="4"/>
</dbReference>
<dbReference type="InterPro" id="IPR036097">
    <property type="entry name" value="HisK_dim/P_sf"/>
</dbReference>
<dbReference type="InterPro" id="IPR003594">
    <property type="entry name" value="HATPase_dom"/>
</dbReference>
<dbReference type="Pfam" id="PF02518">
    <property type="entry name" value="HATPase_c"/>
    <property type="match status" value="1"/>
</dbReference>
<dbReference type="CDD" id="cd00082">
    <property type="entry name" value="HisKA"/>
    <property type="match status" value="1"/>
</dbReference>
<evidence type="ECO:0000256" key="8">
    <source>
        <dbReference type="SAM" id="MobiDB-lite"/>
    </source>
</evidence>
<comment type="subcellular location">
    <subcellularLocation>
        <location evidence="2">Cell inner membrane</location>
        <topology evidence="2">Multi-pass membrane protein</topology>
    </subcellularLocation>
</comment>
<dbReference type="CDD" id="cd00130">
    <property type="entry name" value="PAS"/>
    <property type="match status" value="3"/>
</dbReference>
<protein>
    <recommendedName>
        <fullName evidence="3">histidine kinase</fullName>
        <ecNumber evidence="3">2.7.13.3</ecNumber>
    </recommendedName>
</protein>
<dbReference type="NCBIfam" id="TIGR00229">
    <property type="entry name" value="sensory_box"/>
    <property type="match status" value="2"/>
</dbReference>
<dbReference type="PANTHER" id="PTHR43047">
    <property type="entry name" value="TWO-COMPONENT HISTIDINE PROTEIN KINASE"/>
    <property type="match status" value="1"/>
</dbReference>
<dbReference type="Gene3D" id="3.40.50.2300">
    <property type="match status" value="1"/>
</dbReference>
<dbReference type="InterPro" id="IPR005467">
    <property type="entry name" value="His_kinase_dom"/>
</dbReference>
<dbReference type="InterPro" id="IPR004358">
    <property type="entry name" value="Sig_transdc_His_kin-like_C"/>
</dbReference>
<evidence type="ECO:0000256" key="4">
    <source>
        <dbReference type="ARBA" id="ARBA00022553"/>
    </source>
</evidence>
<evidence type="ECO:0000256" key="1">
    <source>
        <dbReference type="ARBA" id="ARBA00000085"/>
    </source>
</evidence>
<feature type="compositionally biased region" description="Basic and acidic residues" evidence="8">
    <location>
        <begin position="10"/>
        <end position="21"/>
    </location>
</feature>
<evidence type="ECO:0000313" key="14">
    <source>
        <dbReference type="Proteomes" id="UP000008385"/>
    </source>
</evidence>
<evidence type="ECO:0000256" key="2">
    <source>
        <dbReference type="ARBA" id="ARBA00004429"/>
    </source>
</evidence>
<dbReference type="CDD" id="cd17580">
    <property type="entry name" value="REC_2_DhkD-like"/>
    <property type="match status" value="1"/>
</dbReference>
<feature type="domain" description="PAC" evidence="12">
    <location>
        <begin position="105"/>
        <end position="157"/>
    </location>
</feature>
<reference evidence="13 14" key="2">
    <citation type="journal article" date="2011" name="PLoS ONE">
        <title>The Cyst-Dividing Bacterium Ramlibacter tataouinensis TTB310 Genome Reveals a Well-Stocked Toolbox for Adaptation to a Desert Environment.</title>
        <authorList>
            <person name="De Luca G."/>
            <person name="Barakat M."/>
            <person name="Ortet P."/>
            <person name="Fochesato S."/>
            <person name="Jourlin-Castelli C."/>
            <person name="Ansaldi M."/>
            <person name="Py B."/>
            <person name="Fichant G."/>
            <person name="Coutinho P.M."/>
            <person name="Voulhoux R."/>
            <person name="Bastien O."/>
            <person name="Marechal E."/>
            <person name="Henrissat B."/>
            <person name="Quentin Y."/>
            <person name="Noirot P."/>
            <person name="Filloux A."/>
            <person name="Mejean V."/>
            <person name="Dubow M.S."/>
            <person name="Barras F."/>
            <person name="Barbe V."/>
            <person name="Weissenbach J."/>
            <person name="Mihalcescu I."/>
            <person name="Vermeglio A."/>
            <person name="Achouak W."/>
            <person name="Heulin T."/>
        </authorList>
    </citation>
    <scope>NUCLEOTIDE SEQUENCE [LARGE SCALE GENOMIC DNA]</scope>
    <source>
        <strain evidence="14">ATCC BAA-407 / DSM 14655 / LMG 21543 / TTB310</strain>
    </source>
</reference>
<dbReference type="PANTHER" id="PTHR43047:SF72">
    <property type="entry name" value="OSMOSENSING HISTIDINE PROTEIN KINASE SLN1"/>
    <property type="match status" value="1"/>
</dbReference>
<dbReference type="Gene3D" id="1.10.287.130">
    <property type="match status" value="1"/>
</dbReference>
<organism evidence="13 14">
    <name type="scientific">Ramlibacter tataouinensis (strain ATCC BAA-407 / DSM 14655 / LMG 21543 / TTB310)</name>
    <dbReference type="NCBI Taxonomy" id="365046"/>
    <lineage>
        <taxon>Bacteria</taxon>
        <taxon>Pseudomonadati</taxon>
        <taxon>Pseudomonadota</taxon>
        <taxon>Betaproteobacteria</taxon>
        <taxon>Burkholderiales</taxon>
        <taxon>Comamonadaceae</taxon>
        <taxon>Ramlibacter</taxon>
    </lineage>
</organism>
<dbReference type="SMART" id="SM00448">
    <property type="entry name" value="REC"/>
    <property type="match status" value="1"/>
</dbReference>
<dbReference type="AlphaFoldDB" id="F5Y3R1"/>
<dbReference type="eggNOG" id="COG3829">
    <property type="taxonomic scope" value="Bacteria"/>
</dbReference>
<dbReference type="GO" id="GO:0000155">
    <property type="term" value="F:phosphorelay sensor kinase activity"/>
    <property type="evidence" value="ECO:0007669"/>
    <property type="project" value="InterPro"/>
</dbReference>
<feature type="domain" description="Histidine kinase" evidence="9">
    <location>
        <begin position="562"/>
        <end position="780"/>
    </location>
</feature>
<evidence type="ECO:0000259" key="12">
    <source>
        <dbReference type="PROSITE" id="PS50113"/>
    </source>
</evidence>
<dbReference type="STRING" id="365046.Rta_26170"/>
<dbReference type="InterPro" id="IPR001789">
    <property type="entry name" value="Sig_transdc_resp-reg_receiver"/>
</dbReference>
<keyword evidence="14" id="KW-1185">Reference proteome</keyword>
<dbReference type="Pfam" id="PF08447">
    <property type="entry name" value="PAS_3"/>
    <property type="match status" value="2"/>
</dbReference>
<gene>
    <name evidence="13" type="ordered locus">Rta_26170</name>
</gene>
<dbReference type="InterPro" id="IPR003661">
    <property type="entry name" value="HisK_dim/P_dom"/>
</dbReference>
<dbReference type="PRINTS" id="PR00344">
    <property type="entry name" value="BCTRLSENSOR"/>
</dbReference>
<dbReference type="PROSITE" id="PS50109">
    <property type="entry name" value="HIS_KIN"/>
    <property type="match status" value="1"/>
</dbReference>
<feature type="domain" description="PAC" evidence="12">
    <location>
        <begin position="365"/>
        <end position="417"/>
    </location>
</feature>
<dbReference type="SMART" id="SM00091">
    <property type="entry name" value="PAS"/>
    <property type="match status" value="3"/>
</dbReference>
<dbReference type="SMART" id="SM00086">
    <property type="entry name" value="PAC"/>
    <property type="match status" value="3"/>
</dbReference>
<dbReference type="Gene3D" id="3.30.565.10">
    <property type="entry name" value="Histidine kinase-like ATPase, C-terminal domain"/>
    <property type="match status" value="1"/>
</dbReference>
<keyword evidence="4 7" id="KW-0597">Phosphoprotein</keyword>
<reference evidence="14" key="1">
    <citation type="submission" date="2006-01" db="EMBL/GenBank/DDBJ databases">
        <title>Genome of the cyst-dividing bacterium Ramlibacter tataouinensis.</title>
        <authorList>
            <person name="Barakat M."/>
            <person name="Ortet P."/>
            <person name="De Luca G."/>
            <person name="Jourlin-Castelli C."/>
            <person name="Ansaldi M."/>
            <person name="Py B."/>
            <person name="Fichant G."/>
            <person name="Coutinho P."/>
            <person name="Voulhoux R."/>
            <person name="Bastien O."/>
            <person name="Roy S."/>
            <person name="Marechal E."/>
            <person name="Henrissat B."/>
            <person name="Quentin Y."/>
            <person name="Noirot P."/>
            <person name="Filloux A."/>
            <person name="Mejean V."/>
            <person name="DuBow M."/>
            <person name="Barras F."/>
            <person name="Heulin T."/>
        </authorList>
    </citation>
    <scope>NUCLEOTIDE SEQUENCE [LARGE SCALE GENOMIC DNA]</scope>
    <source>
        <strain evidence="14">ATCC BAA-407 / DSM 14655 / LMG 21543 / TTB310</strain>
    </source>
</reference>
<dbReference type="HOGENOM" id="CLU_000445_114_51_4"/>
<dbReference type="PROSITE" id="PS50113">
    <property type="entry name" value="PAC"/>
    <property type="match status" value="2"/>
</dbReference>
<dbReference type="EC" id="2.7.13.3" evidence="3"/>